<feature type="transmembrane region" description="Helical" evidence="1">
    <location>
        <begin position="156"/>
        <end position="180"/>
    </location>
</feature>
<keyword evidence="1" id="KW-0812">Transmembrane</keyword>
<feature type="transmembrane region" description="Helical" evidence="1">
    <location>
        <begin position="219"/>
        <end position="242"/>
    </location>
</feature>
<dbReference type="InterPro" id="IPR002749">
    <property type="entry name" value="DUF63"/>
</dbReference>
<reference evidence="2 3" key="1">
    <citation type="journal article" date="2019" name="Int. J. Syst. Evol. Microbiol.">
        <title>The Global Catalogue of Microorganisms (GCM) 10K type strain sequencing project: providing services to taxonomists for standard genome sequencing and annotation.</title>
        <authorList>
            <consortium name="The Broad Institute Genomics Platform"/>
            <consortium name="The Broad Institute Genome Sequencing Center for Infectious Disease"/>
            <person name="Wu L."/>
            <person name="Ma J."/>
        </authorList>
    </citation>
    <scope>NUCLEOTIDE SEQUENCE [LARGE SCALE GENOMIC DNA]</scope>
    <source>
        <strain evidence="2 3">JCM 19585</strain>
    </source>
</reference>
<evidence type="ECO:0000313" key="2">
    <source>
        <dbReference type="EMBL" id="GGL24433.1"/>
    </source>
</evidence>
<feature type="transmembrane region" description="Helical" evidence="1">
    <location>
        <begin position="249"/>
        <end position="266"/>
    </location>
</feature>
<dbReference type="RefSeq" id="WP_188878214.1">
    <property type="nucleotide sequence ID" value="NZ_BMPF01000001.1"/>
</dbReference>
<dbReference type="OrthoDB" id="84937at2157"/>
<dbReference type="PANTHER" id="PTHR40700:SF1">
    <property type="entry name" value="DUF63 DOMAIN-CONTAINING PROTEIN"/>
    <property type="match status" value="1"/>
</dbReference>
<dbReference type="Proteomes" id="UP000628840">
    <property type="component" value="Unassembled WGS sequence"/>
</dbReference>
<sequence>MRFPESDAERAWSVALAVALVALVGGSLAFPNRVYGGFVWHYFWGPVYADAHSASCAVWNGGAQTLLYGASECAAASGIVAEPGYTLVSEAGYALTLVFMVIGVVFLLRRLRVGESYSFLYALFPFMLLGGALRVVEDANDAVTGAFVSYPLNALLISPIIYFTVFFVTLASLLLAVWLARSGYTDGYDRPLFALGAGWLALTLAYLCVLVVVDANVAFHPVFTVLTVVIAGLVTAADYWLLTRYAPDVLSGTGFAGVVVIFGHAIDGASNVLGLDFGKELGLAYDLYPKHPVNKFVVDVTSQYVPASVTQVTGDAWPFLLLKLVAATFVISLFDDQMYEENPRYTVLLLVAVLAVGLGPGTRDMLRATFGV</sequence>
<dbReference type="PANTHER" id="PTHR40700">
    <property type="entry name" value="HYPOTHETICAL MEMBRANE PROTEIN, CONSERVED, DUF63 FAMILY"/>
    <property type="match status" value="1"/>
</dbReference>
<name>A0A830F6K4_9EURY</name>
<organism evidence="2 3">
    <name type="scientific">Halarchaeum grantii</name>
    <dbReference type="NCBI Taxonomy" id="1193105"/>
    <lineage>
        <taxon>Archaea</taxon>
        <taxon>Methanobacteriati</taxon>
        <taxon>Methanobacteriota</taxon>
        <taxon>Stenosarchaea group</taxon>
        <taxon>Halobacteria</taxon>
        <taxon>Halobacteriales</taxon>
        <taxon>Halobacteriaceae</taxon>
    </lineage>
</organism>
<protein>
    <recommendedName>
        <fullName evidence="4">DUF63 family protein</fullName>
    </recommendedName>
</protein>
<dbReference type="AlphaFoldDB" id="A0A830F6K4"/>
<gene>
    <name evidence="2" type="ORF">GCM10009037_04920</name>
</gene>
<dbReference type="Pfam" id="PF01889">
    <property type="entry name" value="DUF63"/>
    <property type="match status" value="1"/>
</dbReference>
<feature type="transmembrane region" description="Helical" evidence="1">
    <location>
        <begin position="120"/>
        <end position="136"/>
    </location>
</feature>
<dbReference type="EMBL" id="BMPF01000001">
    <property type="protein sequence ID" value="GGL24433.1"/>
    <property type="molecule type" value="Genomic_DNA"/>
</dbReference>
<keyword evidence="3" id="KW-1185">Reference proteome</keyword>
<feature type="transmembrane region" description="Helical" evidence="1">
    <location>
        <begin position="91"/>
        <end position="108"/>
    </location>
</feature>
<proteinExistence type="predicted"/>
<evidence type="ECO:0000256" key="1">
    <source>
        <dbReference type="SAM" id="Phobius"/>
    </source>
</evidence>
<keyword evidence="1" id="KW-0472">Membrane</keyword>
<keyword evidence="1" id="KW-1133">Transmembrane helix</keyword>
<comment type="caution">
    <text evidence="2">The sequence shown here is derived from an EMBL/GenBank/DDBJ whole genome shotgun (WGS) entry which is preliminary data.</text>
</comment>
<feature type="transmembrane region" description="Helical" evidence="1">
    <location>
        <begin position="192"/>
        <end position="213"/>
    </location>
</feature>
<evidence type="ECO:0008006" key="4">
    <source>
        <dbReference type="Google" id="ProtNLM"/>
    </source>
</evidence>
<evidence type="ECO:0000313" key="3">
    <source>
        <dbReference type="Proteomes" id="UP000628840"/>
    </source>
</evidence>
<accession>A0A830F6K4</accession>
<feature type="transmembrane region" description="Helical" evidence="1">
    <location>
        <begin position="346"/>
        <end position="362"/>
    </location>
</feature>
<feature type="transmembrane region" description="Helical" evidence="1">
    <location>
        <begin position="316"/>
        <end position="334"/>
    </location>
</feature>